<evidence type="ECO:0000313" key="3">
    <source>
        <dbReference type="Proteomes" id="UP000315673"/>
    </source>
</evidence>
<organism evidence="2 3">
    <name type="scientific">Sphingomonas panacisoli</name>
    <dbReference type="NCBI Taxonomy" id="1813879"/>
    <lineage>
        <taxon>Bacteria</taxon>
        <taxon>Pseudomonadati</taxon>
        <taxon>Pseudomonadota</taxon>
        <taxon>Alphaproteobacteria</taxon>
        <taxon>Sphingomonadales</taxon>
        <taxon>Sphingomonadaceae</taxon>
        <taxon>Sphingomonas</taxon>
    </lineage>
</organism>
<dbReference type="InterPro" id="IPR041698">
    <property type="entry name" value="Methyltransf_25"/>
</dbReference>
<dbReference type="Gene3D" id="3.40.50.150">
    <property type="entry name" value="Vaccinia Virus protein VP39"/>
    <property type="match status" value="1"/>
</dbReference>
<dbReference type="GO" id="GO:0032259">
    <property type="term" value="P:methylation"/>
    <property type="evidence" value="ECO:0007669"/>
    <property type="project" value="UniProtKB-KW"/>
</dbReference>
<evidence type="ECO:0000259" key="1">
    <source>
        <dbReference type="Pfam" id="PF13649"/>
    </source>
</evidence>
<reference evidence="2 3" key="1">
    <citation type="submission" date="2019-07" db="EMBL/GenBank/DDBJ databases">
        <title>Full genome sequence of Sphingomonas sp. 4R-6-7(HKS19).</title>
        <authorList>
            <person name="Im W.-T."/>
        </authorList>
    </citation>
    <scope>NUCLEOTIDE SEQUENCE [LARGE SCALE GENOMIC DNA]</scope>
    <source>
        <strain evidence="2 3">HKS19</strain>
    </source>
</reference>
<dbReference type="Proteomes" id="UP000315673">
    <property type="component" value="Chromosome"/>
</dbReference>
<dbReference type="AlphaFoldDB" id="A0A5B8LNB0"/>
<feature type="domain" description="Methyltransferase" evidence="1">
    <location>
        <begin position="63"/>
        <end position="162"/>
    </location>
</feature>
<dbReference type="KEGG" id="spai:FPZ24_14670"/>
<sequence length="211" mass="23604">MAQPRIALDHEETRARKLPSPWAMFLGGFVKRPRMVGSVIASTKTLQNTMLKRVDWANTKLFVEYGPGVGTYTQNILDRLPPDGTYIAIDTNPDFIDYLGIKYTDSRFVPVLGSAEDVEKIVADHGFEKADYVLSGLPFSTLPKGVAPAIAAATHRVLKPGGAFLVYQFRPKVRDFLTPYWDNIDYSIEWIAIPPSHNFWAWKGEDDANAA</sequence>
<dbReference type="EMBL" id="CP042306">
    <property type="protein sequence ID" value="QDZ08560.1"/>
    <property type="molecule type" value="Genomic_DNA"/>
</dbReference>
<dbReference type="RefSeq" id="WP_146573208.1">
    <property type="nucleotide sequence ID" value="NZ_CP042306.1"/>
</dbReference>
<keyword evidence="2" id="KW-0489">Methyltransferase</keyword>
<gene>
    <name evidence="2" type="ORF">FPZ24_14670</name>
</gene>
<protein>
    <submittedName>
        <fullName evidence="2">Methyltransferase domain-containing protein</fullName>
    </submittedName>
</protein>
<dbReference type="CDD" id="cd02440">
    <property type="entry name" value="AdoMet_MTases"/>
    <property type="match status" value="1"/>
</dbReference>
<dbReference type="InterPro" id="IPR029063">
    <property type="entry name" value="SAM-dependent_MTases_sf"/>
</dbReference>
<keyword evidence="2" id="KW-0808">Transferase</keyword>
<proteinExistence type="predicted"/>
<keyword evidence="3" id="KW-1185">Reference proteome</keyword>
<dbReference type="Pfam" id="PF13649">
    <property type="entry name" value="Methyltransf_25"/>
    <property type="match status" value="1"/>
</dbReference>
<dbReference type="SUPFAM" id="SSF53335">
    <property type="entry name" value="S-adenosyl-L-methionine-dependent methyltransferases"/>
    <property type="match status" value="1"/>
</dbReference>
<dbReference type="GO" id="GO:0008168">
    <property type="term" value="F:methyltransferase activity"/>
    <property type="evidence" value="ECO:0007669"/>
    <property type="project" value="UniProtKB-KW"/>
</dbReference>
<accession>A0A5B8LNB0</accession>
<name>A0A5B8LNB0_9SPHN</name>
<evidence type="ECO:0000313" key="2">
    <source>
        <dbReference type="EMBL" id="QDZ08560.1"/>
    </source>
</evidence>
<dbReference type="OrthoDB" id="9805585at2"/>